<dbReference type="Proteomes" id="UP001172102">
    <property type="component" value="Unassembled WGS sequence"/>
</dbReference>
<dbReference type="PANTHER" id="PTHR42943">
    <property type="entry name" value="GLUTATHIONE S-TRANSFERASE KAPPA"/>
    <property type="match status" value="1"/>
</dbReference>
<dbReference type="GO" id="GO:0006749">
    <property type="term" value="P:glutathione metabolic process"/>
    <property type="evidence" value="ECO:0007669"/>
    <property type="project" value="TreeGrafter"/>
</dbReference>
<dbReference type="InterPro" id="IPR001853">
    <property type="entry name" value="DSBA-like_thioredoxin_dom"/>
</dbReference>
<dbReference type="Gene3D" id="3.40.30.10">
    <property type="entry name" value="Glutaredoxin"/>
    <property type="match status" value="1"/>
</dbReference>
<gene>
    <name evidence="2" type="ORF">B0H67DRAFT_646449</name>
</gene>
<evidence type="ECO:0000313" key="2">
    <source>
        <dbReference type="EMBL" id="KAK0711038.1"/>
    </source>
</evidence>
<evidence type="ECO:0000313" key="3">
    <source>
        <dbReference type="Proteomes" id="UP001172102"/>
    </source>
</evidence>
<keyword evidence="3" id="KW-1185">Reference proteome</keyword>
<dbReference type="GO" id="GO:0005777">
    <property type="term" value="C:peroxisome"/>
    <property type="evidence" value="ECO:0007669"/>
    <property type="project" value="TreeGrafter"/>
</dbReference>
<dbReference type="Pfam" id="PF01323">
    <property type="entry name" value="DSBA"/>
    <property type="match status" value="1"/>
</dbReference>
<organism evidence="2 3">
    <name type="scientific">Lasiosphaeris hirsuta</name>
    <dbReference type="NCBI Taxonomy" id="260670"/>
    <lineage>
        <taxon>Eukaryota</taxon>
        <taxon>Fungi</taxon>
        <taxon>Dikarya</taxon>
        <taxon>Ascomycota</taxon>
        <taxon>Pezizomycotina</taxon>
        <taxon>Sordariomycetes</taxon>
        <taxon>Sordariomycetidae</taxon>
        <taxon>Sordariales</taxon>
        <taxon>Lasiosphaeriaceae</taxon>
        <taxon>Lasiosphaeris</taxon>
    </lineage>
</organism>
<proteinExistence type="predicted"/>
<dbReference type="PANTHER" id="PTHR42943:SF13">
    <property type="entry name" value="GLUTATHIONE S-TRANSFERASE KAPPA-RELATED"/>
    <property type="match status" value="1"/>
</dbReference>
<dbReference type="InterPro" id="IPR051924">
    <property type="entry name" value="GST_Kappa/NadH"/>
</dbReference>
<dbReference type="AlphaFoldDB" id="A0AA40A821"/>
<evidence type="ECO:0000259" key="1">
    <source>
        <dbReference type="Pfam" id="PF01323"/>
    </source>
</evidence>
<comment type="caution">
    <text evidence="2">The sequence shown here is derived from an EMBL/GenBank/DDBJ whole genome shotgun (WGS) entry which is preliminary data.</text>
</comment>
<dbReference type="GO" id="GO:0005739">
    <property type="term" value="C:mitochondrion"/>
    <property type="evidence" value="ECO:0007669"/>
    <property type="project" value="TreeGrafter"/>
</dbReference>
<dbReference type="GO" id="GO:0004364">
    <property type="term" value="F:glutathione transferase activity"/>
    <property type="evidence" value="ECO:0007669"/>
    <property type="project" value="TreeGrafter"/>
</dbReference>
<reference evidence="2" key="1">
    <citation type="submission" date="2023-06" db="EMBL/GenBank/DDBJ databases">
        <title>Genome-scale phylogeny and comparative genomics of the fungal order Sordariales.</title>
        <authorList>
            <consortium name="Lawrence Berkeley National Laboratory"/>
            <person name="Hensen N."/>
            <person name="Bonometti L."/>
            <person name="Westerberg I."/>
            <person name="Brannstrom I.O."/>
            <person name="Guillou S."/>
            <person name="Cros-Aarteil S."/>
            <person name="Calhoun S."/>
            <person name="Haridas S."/>
            <person name="Kuo A."/>
            <person name="Mondo S."/>
            <person name="Pangilinan J."/>
            <person name="Riley R."/>
            <person name="Labutti K."/>
            <person name="Andreopoulos B."/>
            <person name="Lipzen A."/>
            <person name="Chen C."/>
            <person name="Yanf M."/>
            <person name="Daum C."/>
            <person name="Ng V."/>
            <person name="Clum A."/>
            <person name="Steindorff A."/>
            <person name="Ohm R."/>
            <person name="Martin F."/>
            <person name="Silar P."/>
            <person name="Natvig D."/>
            <person name="Lalanne C."/>
            <person name="Gautier V."/>
            <person name="Ament-Velasquez S.L."/>
            <person name="Kruys A."/>
            <person name="Hutchinson M.I."/>
            <person name="Powell A.J."/>
            <person name="Barry K."/>
            <person name="Miller A.N."/>
            <person name="Grigoriev I.V."/>
            <person name="Debuchy R."/>
            <person name="Gladieux P."/>
            <person name="Thoren M.H."/>
            <person name="Johannesson H."/>
        </authorList>
    </citation>
    <scope>NUCLEOTIDE SEQUENCE</scope>
    <source>
        <strain evidence="2">SMH4607-1</strain>
    </source>
</reference>
<sequence length="162" mass="17946">MSISLTVLPLRVLHHIQRTYAPSVFETCLHYLFHCFWASPGINLTRPENMVKALAEVPVGFKGGEISIGTERLFNGEDVKALMAAAASQEVKDVLKATTQEAPERGAFGAPWLWATNSAGEAEPFFGGDRFHFIYKFLDLPFQDVALLPPAGQEKQEEVLKL</sequence>
<dbReference type="InterPro" id="IPR036249">
    <property type="entry name" value="Thioredoxin-like_sf"/>
</dbReference>
<name>A0AA40A821_9PEZI</name>
<accession>A0AA40A821</accession>
<dbReference type="EMBL" id="JAUKUA010000005">
    <property type="protein sequence ID" value="KAK0711038.1"/>
    <property type="molecule type" value="Genomic_DNA"/>
</dbReference>
<dbReference type="GO" id="GO:0004602">
    <property type="term" value="F:glutathione peroxidase activity"/>
    <property type="evidence" value="ECO:0007669"/>
    <property type="project" value="TreeGrafter"/>
</dbReference>
<protein>
    <recommendedName>
        <fullName evidence="1">DSBA-like thioredoxin domain-containing protein</fullName>
    </recommendedName>
</protein>
<dbReference type="SUPFAM" id="SSF52833">
    <property type="entry name" value="Thioredoxin-like"/>
    <property type="match status" value="1"/>
</dbReference>
<feature type="domain" description="DSBA-like thioredoxin" evidence="1">
    <location>
        <begin position="76"/>
        <end position="137"/>
    </location>
</feature>